<feature type="domain" description="NADH:ubiquinone oxidoreductase 30kDa subunit" evidence="2">
    <location>
        <begin position="12"/>
        <end position="107"/>
    </location>
</feature>
<dbReference type="InterPro" id="IPR037232">
    <property type="entry name" value="NADH_quin_OxRdtase_su_C/D-like"/>
</dbReference>
<sequence>MQKAIYTTVGIDELLSHVQALKGVGARFVQMHAERCVDDGSYRLVYTFINVRAAQEQIARDGNYAIENLVVEGIDQYQEIPSISSYYPAVFPFENEAHDLFGLAITDMQIDFKGFFYQVSTAEPMSVITPEVKTAREKAMKVRAAAEAKARKAAAEKAAATAAAAGKGAVGAGDAAGAAVAQPAAAAGSDAQHDEAAAKAALKAAEMEAKLAAMDPEKAAKVRAALAAKAARDKQKKEA</sequence>
<protein>
    <submittedName>
        <fullName evidence="3">NADH-quinone oxidoreductase subunit C</fullName>
    </submittedName>
</protein>
<dbReference type="SUPFAM" id="SSF143243">
    <property type="entry name" value="Nqo5-like"/>
    <property type="match status" value="1"/>
</dbReference>
<evidence type="ECO:0000313" key="4">
    <source>
        <dbReference type="Proteomes" id="UP000481598"/>
    </source>
</evidence>
<dbReference type="GO" id="GO:0008137">
    <property type="term" value="F:NADH dehydrogenase (ubiquinone) activity"/>
    <property type="evidence" value="ECO:0007669"/>
    <property type="project" value="InterPro"/>
</dbReference>
<gene>
    <name evidence="3" type="ORF">GT635_08390</name>
</gene>
<accession>A0A6L8RKV5</accession>
<dbReference type="RefSeq" id="WP_117648241.1">
    <property type="nucleotide sequence ID" value="NZ_WWSY01000021.1"/>
</dbReference>
<organism evidence="3 4">
    <name type="scientific">Collinsella aerofaciens</name>
    <dbReference type="NCBI Taxonomy" id="74426"/>
    <lineage>
        <taxon>Bacteria</taxon>
        <taxon>Bacillati</taxon>
        <taxon>Actinomycetota</taxon>
        <taxon>Coriobacteriia</taxon>
        <taxon>Coriobacteriales</taxon>
        <taxon>Coriobacteriaceae</taxon>
        <taxon>Collinsella</taxon>
    </lineage>
</organism>
<evidence type="ECO:0000256" key="1">
    <source>
        <dbReference type="SAM" id="Coils"/>
    </source>
</evidence>
<keyword evidence="1" id="KW-0175">Coiled coil</keyword>
<dbReference type="AlphaFoldDB" id="A0A6L8RKV5"/>
<name>A0A6L8RKV5_9ACTN</name>
<proteinExistence type="predicted"/>
<comment type="caution">
    <text evidence="3">The sequence shown here is derived from an EMBL/GenBank/DDBJ whole genome shotgun (WGS) entry which is preliminary data.</text>
</comment>
<feature type="coiled-coil region" evidence="1">
    <location>
        <begin position="136"/>
        <end position="163"/>
    </location>
</feature>
<dbReference type="InterPro" id="IPR001268">
    <property type="entry name" value="NADH_UbQ_OxRdtase_30kDa_su"/>
</dbReference>
<dbReference type="Pfam" id="PF00329">
    <property type="entry name" value="Complex1_30kDa"/>
    <property type="match status" value="1"/>
</dbReference>
<dbReference type="EMBL" id="WWTB01000020">
    <property type="protein sequence ID" value="MZJ86460.1"/>
    <property type="molecule type" value="Genomic_DNA"/>
</dbReference>
<dbReference type="Gene3D" id="3.30.460.80">
    <property type="entry name" value="NADH:ubiquinone oxidoreductase, 30kDa subunit"/>
    <property type="match status" value="1"/>
</dbReference>
<dbReference type="Proteomes" id="UP000481598">
    <property type="component" value="Unassembled WGS sequence"/>
</dbReference>
<evidence type="ECO:0000259" key="2">
    <source>
        <dbReference type="Pfam" id="PF00329"/>
    </source>
</evidence>
<evidence type="ECO:0000313" key="3">
    <source>
        <dbReference type="EMBL" id="MZJ86460.1"/>
    </source>
</evidence>
<reference evidence="3 4" key="1">
    <citation type="journal article" date="2019" name="Nat. Med.">
        <title>A library of human gut bacterial isolates paired with longitudinal multiomics data enables mechanistic microbiome research.</title>
        <authorList>
            <person name="Poyet M."/>
            <person name="Groussin M."/>
            <person name="Gibbons S.M."/>
            <person name="Avila-Pacheco J."/>
            <person name="Jiang X."/>
            <person name="Kearney S.M."/>
            <person name="Perrotta A.R."/>
            <person name="Berdy B."/>
            <person name="Zhao S."/>
            <person name="Lieberman T.D."/>
            <person name="Swanson P.K."/>
            <person name="Smith M."/>
            <person name="Roesemann S."/>
            <person name="Alexander J.E."/>
            <person name="Rich S.A."/>
            <person name="Livny J."/>
            <person name="Vlamakis H."/>
            <person name="Clish C."/>
            <person name="Bullock K."/>
            <person name="Deik A."/>
            <person name="Scott J."/>
            <person name="Pierce K.A."/>
            <person name="Xavier R.J."/>
            <person name="Alm E.J."/>
        </authorList>
    </citation>
    <scope>NUCLEOTIDE SEQUENCE [LARGE SCALE GENOMIC DNA]</scope>
    <source>
        <strain evidence="3 4">BIOML-A10</strain>
    </source>
</reference>